<name>A0AAE1CPL0_9GAST</name>
<keyword evidence="2" id="KW-1185">Reference proteome</keyword>
<gene>
    <name evidence="1" type="ORF">RRG08_030039</name>
</gene>
<accession>A0AAE1CPL0</accession>
<proteinExistence type="predicted"/>
<organism evidence="1 2">
    <name type="scientific">Elysia crispata</name>
    <name type="common">lettuce slug</name>
    <dbReference type="NCBI Taxonomy" id="231223"/>
    <lineage>
        <taxon>Eukaryota</taxon>
        <taxon>Metazoa</taxon>
        <taxon>Spiralia</taxon>
        <taxon>Lophotrochozoa</taxon>
        <taxon>Mollusca</taxon>
        <taxon>Gastropoda</taxon>
        <taxon>Heterobranchia</taxon>
        <taxon>Euthyneura</taxon>
        <taxon>Panpulmonata</taxon>
        <taxon>Sacoglossa</taxon>
        <taxon>Placobranchoidea</taxon>
        <taxon>Plakobranchidae</taxon>
        <taxon>Elysia</taxon>
    </lineage>
</organism>
<dbReference type="EMBL" id="JAWDGP010007325">
    <property type="protein sequence ID" value="KAK3725810.1"/>
    <property type="molecule type" value="Genomic_DNA"/>
</dbReference>
<dbReference type="Proteomes" id="UP001283361">
    <property type="component" value="Unassembled WGS sequence"/>
</dbReference>
<evidence type="ECO:0000313" key="2">
    <source>
        <dbReference type="Proteomes" id="UP001283361"/>
    </source>
</evidence>
<protein>
    <submittedName>
        <fullName evidence="1">Uncharacterized protein</fullName>
    </submittedName>
</protein>
<dbReference type="AlphaFoldDB" id="A0AAE1CPL0"/>
<sequence length="100" mass="11367">MRSCVLRYQPSLAQRGRELRNNERVTRCYPTARTGLASVVVVGEAHVRQPEEKGFKPKKRLRDSDICEKRFGWPRTNTPAIILRGSPGVGSNLHIEVRLV</sequence>
<reference evidence="1" key="1">
    <citation type="journal article" date="2023" name="G3 (Bethesda)">
        <title>A reference genome for the long-term kleptoplast-retaining sea slug Elysia crispata morphotype clarki.</title>
        <authorList>
            <person name="Eastman K.E."/>
            <person name="Pendleton A.L."/>
            <person name="Shaikh M.A."/>
            <person name="Suttiyut T."/>
            <person name="Ogas R."/>
            <person name="Tomko P."/>
            <person name="Gavelis G."/>
            <person name="Widhalm J.R."/>
            <person name="Wisecaver J.H."/>
        </authorList>
    </citation>
    <scope>NUCLEOTIDE SEQUENCE</scope>
    <source>
        <strain evidence="1">ECLA1</strain>
    </source>
</reference>
<comment type="caution">
    <text evidence="1">The sequence shown here is derived from an EMBL/GenBank/DDBJ whole genome shotgun (WGS) entry which is preliminary data.</text>
</comment>
<evidence type="ECO:0000313" key="1">
    <source>
        <dbReference type="EMBL" id="KAK3725810.1"/>
    </source>
</evidence>